<evidence type="ECO:0000313" key="5">
    <source>
        <dbReference type="Proteomes" id="UP000228380"/>
    </source>
</evidence>
<dbReference type="InterPro" id="IPR013210">
    <property type="entry name" value="LRR_N_plant-typ"/>
</dbReference>
<dbReference type="Pfam" id="PF08263">
    <property type="entry name" value="LRRNT_2"/>
    <property type="match status" value="1"/>
</dbReference>
<reference evidence="6" key="2">
    <citation type="submission" date="2025-08" db="UniProtKB">
        <authorList>
            <consortium name="RefSeq"/>
        </authorList>
    </citation>
    <scope>IDENTIFICATION</scope>
    <source>
        <tissue evidence="6">Young leaves</tissue>
    </source>
</reference>
<accession>A0A8B9AI42</accession>
<feature type="region of interest" description="Disordered" evidence="3">
    <location>
        <begin position="130"/>
        <end position="149"/>
    </location>
</feature>
<dbReference type="PROSITE" id="PS51318">
    <property type="entry name" value="TAT"/>
    <property type="match status" value="1"/>
</dbReference>
<feature type="compositionally biased region" description="Pro residues" evidence="3">
    <location>
        <begin position="223"/>
        <end position="232"/>
    </location>
</feature>
<keyword evidence="1" id="KW-0433">Leucine-rich repeat</keyword>
<reference evidence="5" key="1">
    <citation type="journal article" date="2019" name="Nat. Commun.">
        <title>Genome-wide association mapping of date palm fruit traits.</title>
        <authorList>
            <person name="Hazzouri K.M."/>
            <person name="Gros-Balthazard M."/>
            <person name="Flowers J.M."/>
            <person name="Copetti D."/>
            <person name="Lemansour A."/>
            <person name="Lebrun M."/>
            <person name="Masmoudi K."/>
            <person name="Ferrand S."/>
            <person name="Dhar M.I."/>
            <person name="Fresquez Z.A."/>
            <person name="Rosas U."/>
            <person name="Zhang J."/>
            <person name="Talag J."/>
            <person name="Lee S."/>
            <person name="Kudrna D."/>
            <person name="Powell R.F."/>
            <person name="Leitch I.J."/>
            <person name="Krueger R.R."/>
            <person name="Wing R.A."/>
            <person name="Amiri K.M.A."/>
            <person name="Purugganan M.D."/>
        </authorList>
    </citation>
    <scope>NUCLEOTIDE SEQUENCE [LARGE SCALE GENOMIC DNA]</scope>
    <source>
        <strain evidence="5">cv. Khalas</strain>
    </source>
</reference>
<evidence type="ECO:0000256" key="3">
    <source>
        <dbReference type="SAM" id="MobiDB-lite"/>
    </source>
</evidence>
<feature type="compositionally biased region" description="Basic and acidic residues" evidence="3">
    <location>
        <begin position="131"/>
        <end position="149"/>
    </location>
</feature>
<evidence type="ECO:0000256" key="2">
    <source>
        <dbReference type="ARBA" id="ARBA00022737"/>
    </source>
</evidence>
<dbReference type="GeneID" id="120111185"/>
<sequence>MTTCRRFLLAAAAAGGGLFLLFRLSPVSPATAEEKELLLEFKGDVTADPGGALASWSAAPGRDPCGDFAGVTCGPSDAVEKILVQNASLAAWTLERVDGPRTTPVAKKRKSIASLLSALSLGPAVAATGRRTQEGATHRCDRPPPVAADHKAATTSSVTVLFSHSTAAAEETGSPSRIGREVEDEVTVTAKKKRGTCLLPVHLPVASPPQSPPHRAATAAPPLGSPPSPSPLSLPESLSLSAATSERLLHAPPPPRASAKLLLSSVGRRPRLPTASSAVGSLAVPPFGCIPTEAPRLPRPAEAPPYAHFRRRPPAVRRRPPSTPSPPPAAEYPFSPPTGCPPFAAAARPGSLSRASTSAEA</sequence>
<feature type="region of interest" description="Disordered" evidence="3">
    <location>
        <begin position="203"/>
        <end position="237"/>
    </location>
</feature>
<organism evidence="5 6">
    <name type="scientific">Phoenix dactylifera</name>
    <name type="common">Date palm</name>
    <dbReference type="NCBI Taxonomy" id="42345"/>
    <lineage>
        <taxon>Eukaryota</taxon>
        <taxon>Viridiplantae</taxon>
        <taxon>Streptophyta</taxon>
        <taxon>Embryophyta</taxon>
        <taxon>Tracheophyta</taxon>
        <taxon>Spermatophyta</taxon>
        <taxon>Magnoliopsida</taxon>
        <taxon>Liliopsida</taxon>
        <taxon>Arecaceae</taxon>
        <taxon>Coryphoideae</taxon>
        <taxon>Phoeniceae</taxon>
        <taxon>Phoenix</taxon>
    </lineage>
</organism>
<evidence type="ECO:0000313" key="6">
    <source>
        <dbReference type="RefSeq" id="XP_038983673.1"/>
    </source>
</evidence>
<dbReference type="InterPro" id="IPR006311">
    <property type="entry name" value="TAT_signal"/>
</dbReference>
<feature type="domain" description="Leucine-rich repeat-containing N-terminal plant-type" evidence="4">
    <location>
        <begin position="33"/>
        <end position="73"/>
    </location>
</feature>
<dbReference type="RefSeq" id="XP_038983673.1">
    <property type="nucleotide sequence ID" value="XM_039127745.1"/>
</dbReference>
<dbReference type="Proteomes" id="UP000228380">
    <property type="component" value="Chromosome 6"/>
</dbReference>
<dbReference type="AlphaFoldDB" id="A0A8B9AI42"/>
<feature type="compositionally biased region" description="Basic residues" evidence="3">
    <location>
        <begin position="308"/>
        <end position="320"/>
    </location>
</feature>
<name>A0A8B9AI42_PHODC</name>
<feature type="region of interest" description="Disordered" evidence="3">
    <location>
        <begin position="291"/>
        <end position="361"/>
    </location>
</feature>
<protein>
    <submittedName>
        <fullName evidence="6">Proline-rich protein 36-like</fullName>
    </submittedName>
</protein>
<gene>
    <name evidence="6" type="primary">LOC120111185</name>
</gene>
<proteinExistence type="predicted"/>
<evidence type="ECO:0000259" key="4">
    <source>
        <dbReference type="Pfam" id="PF08263"/>
    </source>
</evidence>
<evidence type="ECO:0000256" key="1">
    <source>
        <dbReference type="ARBA" id="ARBA00022614"/>
    </source>
</evidence>
<dbReference type="KEGG" id="pda:120111185"/>
<feature type="compositionally biased region" description="Pro residues" evidence="3">
    <location>
        <begin position="321"/>
        <end position="340"/>
    </location>
</feature>
<keyword evidence="2" id="KW-0677">Repeat</keyword>
<keyword evidence="5" id="KW-1185">Reference proteome</keyword>